<name>A0A2J7QRU8_9NEOP</name>
<accession>A0A2J7QRU8</accession>
<evidence type="ECO:0000313" key="1">
    <source>
        <dbReference type="EMBL" id="PNF31296.1"/>
    </source>
</evidence>
<gene>
    <name evidence="1" type="ORF">B7P43_G12648</name>
</gene>
<evidence type="ECO:0000313" key="2">
    <source>
        <dbReference type="Proteomes" id="UP000235965"/>
    </source>
</evidence>
<dbReference type="EMBL" id="NEVH01011885">
    <property type="protein sequence ID" value="PNF31296.1"/>
    <property type="molecule type" value="Genomic_DNA"/>
</dbReference>
<sequence>MSRSKTLSAPKQYEGNSTSRVFLDELQFQSLSSVIKMPLRGQGGAEVIKPGLWSNGRRSFGQMSPPSHCFRLLAEFTSQAYDPDCLLSRVKHGGVQSWYGQPYRGILLDQSLPCKVTSLPMTM</sequence>
<dbReference type="Proteomes" id="UP000235965">
    <property type="component" value="Unassembled WGS sequence"/>
</dbReference>
<organism evidence="1 2">
    <name type="scientific">Cryptotermes secundus</name>
    <dbReference type="NCBI Taxonomy" id="105785"/>
    <lineage>
        <taxon>Eukaryota</taxon>
        <taxon>Metazoa</taxon>
        <taxon>Ecdysozoa</taxon>
        <taxon>Arthropoda</taxon>
        <taxon>Hexapoda</taxon>
        <taxon>Insecta</taxon>
        <taxon>Pterygota</taxon>
        <taxon>Neoptera</taxon>
        <taxon>Polyneoptera</taxon>
        <taxon>Dictyoptera</taxon>
        <taxon>Blattodea</taxon>
        <taxon>Blattoidea</taxon>
        <taxon>Termitoidae</taxon>
        <taxon>Kalotermitidae</taxon>
        <taxon>Cryptotermitinae</taxon>
        <taxon>Cryptotermes</taxon>
    </lineage>
</organism>
<protein>
    <submittedName>
        <fullName evidence="1">Uncharacterized protein</fullName>
    </submittedName>
</protein>
<comment type="caution">
    <text evidence="1">The sequence shown here is derived from an EMBL/GenBank/DDBJ whole genome shotgun (WGS) entry which is preliminary data.</text>
</comment>
<reference evidence="1 2" key="1">
    <citation type="submission" date="2017-12" db="EMBL/GenBank/DDBJ databases">
        <title>Hemimetabolous genomes reveal molecular basis of termite eusociality.</title>
        <authorList>
            <person name="Harrison M.C."/>
            <person name="Jongepier E."/>
            <person name="Robertson H.M."/>
            <person name="Arning N."/>
            <person name="Bitard-Feildel T."/>
            <person name="Chao H."/>
            <person name="Childers C.P."/>
            <person name="Dinh H."/>
            <person name="Doddapaneni H."/>
            <person name="Dugan S."/>
            <person name="Gowin J."/>
            <person name="Greiner C."/>
            <person name="Han Y."/>
            <person name="Hu H."/>
            <person name="Hughes D.S.T."/>
            <person name="Huylmans A.-K."/>
            <person name="Kemena C."/>
            <person name="Kremer L.P.M."/>
            <person name="Lee S.L."/>
            <person name="Lopez-Ezquerra A."/>
            <person name="Mallet L."/>
            <person name="Monroy-Kuhn J.M."/>
            <person name="Moser A."/>
            <person name="Murali S.C."/>
            <person name="Muzny D.M."/>
            <person name="Otani S."/>
            <person name="Piulachs M.-D."/>
            <person name="Poelchau M."/>
            <person name="Qu J."/>
            <person name="Schaub F."/>
            <person name="Wada-Katsumata A."/>
            <person name="Worley K.C."/>
            <person name="Xie Q."/>
            <person name="Ylla G."/>
            <person name="Poulsen M."/>
            <person name="Gibbs R.A."/>
            <person name="Schal C."/>
            <person name="Richards S."/>
            <person name="Belles X."/>
            <person name="Korb J."/>
            <person name="Bornberg-Bauer E."/>
        </authorList>
    </citation>
    <scope>NUCLEOTIDE SEQUENCE [LARGE SCALE GENOMIC DNA]</scope>
    <source>
        <tissue evidence="1">Whole body</tissue>
    </source>
</reference>
<keyword evidence="2" id="KW-1185">Reference proteome</keyword>
<proteinExistence type="predicted"/>
<dbReference type="AlphaFoldDB" id="A0A2J7QRU8"/>
<dbReference type="InParanoid" id="A0A2J7QRU8"/>